<organism evidence="1 2">
    <name type="scientific">Vanilla planifolia</name>
    <name type="common">Vanilla</name>
    <dbReference type="NCBI Taxonomy" id="51239"/>
    <lineage>
        <taxon>Eukaryota</taxon>
        <taxon>Viridiplantae</taxon>
        <taxon>Streptophyta</taxon>
        <taxon>Embryophyta</taxon>
        <taxon>Tracheophyta</taxon>
        <taxon>Spermatophyta</taxon>
        <taxon>Magnoliopsida</taxon>
        <taxon>Liliopsida</taxon>
        <taxon>Asparagales</taxon>
        <taxon>Orchidaceae</taxon>
        <taxon>Vanilloideae</taxon>
        <taxon>Vanilleae</taxon>
        <taxon>Vanilla</taxon>
    </lineage>
</organism>
<dbReference type="OrthoDB" id="19232at2759"/>
<gene>
    <name evidence="1" type="ORF">HPP92_005089</name>
</gene>
<proteinExistence type="predicted"/>
<dbReference type="PANTHER" id="PTHR46087:SF11">
    <property type="entry name" value="PROTEIN SEMI-ROLLED LEAF 2"/>
    <property type="match status" value="1"/>
</dbReference>
<name>A0A835VEJ7_VANPL</name>
<dbReference type="SUPFAM" id="SSF48371">
    <property type="entry name" value="ARM repeat"/>
    <property type="match status" value="1"/>
</dbReference>
<evidence type="ECO:0008006" key="3">
    <source>
        <dbReference type="Google" id="ProtNLM"/>
    </source>
</evidence>
<sequence length="1126" mass="126486">MSLPIWYSKSQLTLAVIFLSVTSSPHAGFQHLLQLLHQQGLHIFHRHRHRRPLHPPEGHCLVLHRPSIAATMDWSPSDDLPLLRFITITSSADSDFADAMVWSSSVYIPLLLVLGRLNEAYTGHSLKVVKICFSAANVMGFVSRNFLPACENVCLCCPALKPSSRRPVKRYKKMLSEIFPKKLDGSPNERKIMKLCEYAYKNPARIPKIARFLQQKCYKELRTENFGFIKIIMEVYCKLLYVCKDQMVYFAMNLLSVIIELLDAKRLDELRILGCQSLTALVYCQSDSTYARNIGTLIPKVGNLARETREGNDNLLQAACLQCLSSMVWFMSEYSYIFPELDQIVYAILENYETDEQPDDDGKRCENHHNWVDEVVRCEAGAGPILHNTTNNMILRSFPESKDSTLLTREERENPKVWSQICIQKLAELAKESTTMRWILDPMFTYFDVHEHWNPKHGLALNVLLDMVYLSKISGNEQFILVSLVRHLDHKNIMHDPQLKSSIVHIATSLVKQLRLSSVAVDIGVASNLCRHLRKSLEVTAEIAGAEEVSWNFLLQGSIEDCLLEIAKGIGEVSPLYEMMTFMLEKLSSVTLVARSTIGSLLILAHIISLTSVRTHVELMFPEALLVQLIKAMLHPDAEVRVGSHMIFSIILAGTPIRQRYESECPFESKKLHSRTAAAFASATALLEKLQREYQNRDKNRNTMQDEPDVKVHEDNCKNGLLHKSSPYFHKLSCSIIDKTAIWNFSTEAETNFLKLNEDQHALLLSAFWRQAQQADTLPANFEAIALSFCLVLVSSHLKNPNHSATAQIFQLLLSLKNASLDPNGALPPSSRRSLFTLAVSLLGFTGKLHQIPELVDSLWILMSCHVDPYLSVGDDLLLYTRHESNLLDYGSKHDEEVSIASLAESRKKMVELNPLLVDTIVKHLSRFTNVHENDMIKVHSETFNPDEGALLEPVTYVKWDAIQTIKIAEGLLSVDEEHMESLSADDDEMAGHTGSNDIPRSLSWKPAPPSGTQFVNVNKLLESALHVAGQVAGASVATSPLPYGTVASQCEAFDMGMRRKLSTWLVTGDDLAPHKPLQAIHASSTSAIGEVCLYKSKLEAVQEPWQAMKLPPASPFDNFMKAAGC</sequence>
<dbReference type="InterPro" id="IPR049152">
    <property type="entry name" value="EFR3-like_ARM"/>
</dbReference>
<protein>
    <recommendedName>
        <fullName evidence="3">ARM repeat superfamily protein</fullName>
    </recommendedName>
</protein>
<dbReference type="Pfam" id="PF21052">
    <property type="entry name" value="EFR3_ARM"/>
    <property type="match status" value="1"/>
</dbReference>
<accession>A0A835VEJ7</accession>
<comment type="caution">
    <text evidence="1">The sequence shown here is derived from an EMBL/GenBank/DDBJ whole genome shotgun (WGS) entry which is preliminary data.</text>
</comment>
<dbReference type="Proteomes" id="UP000639772">
    <property type="component" value="Unassembled WGS sequence"/>
</dbReference>
<dbReference type="InterPro" id="IPR016024">
    <property type="entry name" value="ARM-type_fold"/>
</dbReference>
<dbReference type="AlphaFoldDB" id="A0A835VEJ7"/>
<dbReference type="EMBL" id="JADCNM010000002">
    <property type="protein sequence ID" value="KAG0494095.1"/>
    <property type="molecule type" value="Genomic_DNA"/>
</dbReference>
<reference evidence="1 2" key="1">
    <citation type="journal article" date="2020" name="Nat. Food">
        <title>A phased Vanilla planifolia genome enables genetic improvement of flavour and production.</title>
        <authorList>
            <person name="Hasing T."/>
            <person name="Tang H."/>
            <person name="Brym M."/>
            <person name="Khazi F."/>
            <person name="Huang T."/>
            <person name="Chambers A.H."/>
        </authorList>
    </citation>
    <scope>NUCLEOTIDE SEQUENCE [LARGE SCALE GENOMIC DNA]</scope>
    <source>
        <tissue evidence="1">Leaf</tissue>
    </source>
</reference>
<dbReference type="InterPro" id="IPR055296">
    <property type="entry name" value="SRL2-like"/>
</dbReference>
<evidence type="ECO:0000313" key="1">
    <source>
        <dbReference type="EMBL" id="KAG0494095.1"/>
    </source>
</evidence>
<evidence type="ECO:0000313" key="2">
    <source>
        <dbReference type="Proteomes" id="UP000639772"/>
    </source>
</evidence>
<dbReference type="PANTHER" id="PTHR46087">
    <property type="entry name" value="PUTATIVE, EXPRESSED-RELATED"/>
    <property type="match status" value="1"/>
</dbReference>